<accession>A0A951PNT5</accession>
<dbReference type="AlphaFoldDB" id="A0A951PNT5"/>
<sequence>MKIVFNSSPLIFLARLHFLEKFVNFLGEFYLPEVVNDEIKAKQDEASEYIQRLIDDKKIEVKGTNLISLASSLNARLGKGESEAIALSTELQADYVVLDDFAARREAMRLGLNVKGTLAIIRKLNSEGKITIGSLEELYQRLMAINFRVKRSLFDAIFED</sequence>
<reference evidence="1" key="1">
    <citation type="submission" date="2021-05" db="EMBL/GenBank/DDBJ databases">
        <authorList>
            <person name="Pietrasiak N."/>
            <person name="Ward R."/>
            <person name="Stajich J.E."/>
            <person name="Kurbessoian T."/>
        </authorList>
    </citation>
    <scope>NUCLEOTIDE SEQUENCE</scope>
    <source>
        <strain evidence="1">CPER-KK1</strain>
    </source>
</reference>
<name>A0A951PNT5_9CYAN</name>
<gene>
    <name evidence="1" type="ORF">KME25_21680</name>
</gene>
<proteinExistence type="predicted"/>
<evidence type="ECO:0000313" key="2">
    <source>
        <dbReference type="Proteomes" id="UP000753908"/>
    </source>
</evidence>
<dbReference type="Proteomes" id="UP000753908">
    <property type="component" value="Unassembled WGS sequence"/>
</dbReference>
<dbReference type="InterPro" id="IPR021799">
    <property type="entry name" value="PIN-like_prokaryotic"/>
</dbReference>
<comment type="caution">
    <text evidence="1">The sequence shown here is derived from an EMBL/GenBank/DDBJ whole genome shotgun (WGS) entry which is preliminary data.</text>
</comment>
<protein>
    <submittedName>
        <fullName evidence="1">DUF3368 domain-containing protein</fullName>
    </submittedName>
</protein>
<reference evidence="1" key="2">
    <citation type="journal article" date="2022" name="Microbiol. Resour. Announc.">
        <title>Metagenome Sequencing to Explore Phylogenomics of Terrestrial Cyanobacteria.</title>
        <authorList>
            <person name="Ward R.D."/>
            <person name="Stajich J.E."/>
            <person name="Johansen J.R."/>
            <person name="Huntemann M."/>
            <person name="Clum A."/>
            <person name="Foster B."/>
            <person name="Foster B."/>
            <person name="Roux S."/>
            <person name="Palaniappan K."/>
            <person name="Varghese N."/>
            <person name="Mukherjee S."/>
            <person name="Reddy T.B.K."/>
            <person name="Daum C."/>
            <person name="Copeland A."/>
            <person name="Chen I.A."/>
            <person name="Ivanova N.N."/>
            <person name="Kyrpides N.C."/>
            <person name="Shapiro N."/>
            <person name="Eloe-Fadrosh E.A."/>
            <person name="Pietrasiak N."/>
        </authorList>
    </citation>
    <scope>NUCLEOTIDE SEQUENCE</scope>
    <source>
        <strain evidence="1">CPER-KK1</strain>
    </source>
</reference>
<dbReference type="EMBL" id="JAHHIF010000034">
    <property type="protein sequence ID" value="MBW4547027.1"/>
    <property type="molecule type" value="Genomic_DNA"/>
</dbReference>
<dbReference type="Pfam" id="PF11848">
    <property type="entry name" value="DUF3368"/>
    <property type="match status" value="1"/>
</dbReference>
<dbReference type="PANTHER" id="PTHR39550">
    <property type="entry name" value="SLL0658 PROTEIN"/>
    <property type="match status" value="1"/>
</dbReference>
<evidence type="ECO:0000313" key="1">
    <source>
        <dbReference type="EMBL" id="MBW4547027.1"/>
    </source>
</evidence>
<organism evidence="1 2">
    <name type="scientific">Symplocastrum torsivum CPER-KK1</name>
    <dbReference type="NCBI Taxonomy" id="450513"/>
    <lineage>
        <taxon>Bacteria</taxon>
        <taxon>Bacillati</taxon>
        <taxon>Cyanobacteriota</taxon>
        <taxon>Cyanophyceae</taxon>
        <taxon>Oscillatoriophycideae</taxon>
        <taxon>Oscillatoriales</taxon>
        <taxon>Microcoleaceae</taxon>
        <taxon>Symplocastrum</taxon>
    </lineage>
</organism>
<dbReference type="PANTHER" id="PTHR39550:SF1">
    <property type="entry name" value="SLL0658 PROTEIN"/>
    <property type="match status" value="1"/>
</dbReference>